<dbReference type="RefSeq" id="XP_028469566.1">
    <property type="nucleotide sequence ID" value="XM_028609758.1"/>
</dbReference>
<accession>A0A3N2Q4Q9</accession>
<evidence type="ECO:0000313" key="2">
    <source>
        <dbReference type="EMBL" id="ROT41760.1"/>
    </source>
</evidence>
<evidence type="ECO:0000313" key="3">
    <source>
        <dbReference type="Proteomes" id="UP000272025"/>
    </source>
</evidence>
<sequence>MSKGSSIIRNLSNKISSRTLQVTVVPTPIKFSERRAVLHALQKYTPIEVFRKLDKHEASFISVTRHRSGAEYLVKKSPFQYQLAPEENTSSVRTFLTTTPSSDPILEQEATGAEDESEAQHLGPAGKKKQFTVHIFPAAEYVHSAAIRASPLHGPWPDGRRDTAMFCSLKRSLPSDIASDGLSDWESGGQSVDMARSKMVEDLLFGSKSLDVEKRAIAERLLRQKRKKSMPAVMDGLLHLQESAAQDQQQSLLGSPKTDTLGT</sequence>
<feature type="region of interest" description="Disordered" evidence="1">
    <location>
        <begin position="244"/>
        <end position="263"/>
    </location>
</feature>
<evidence type="ECO:0000256" key="1">
    <source>
        <dbReference type="SAM" id="MobiDB-lite"/>
    </source>
</evidence>
<dbReference type="EMBL" id="ML119052">
    <property type="protein sequence ID" value="ROT41760.1"/>
    <property type="molecule type" value="Genomic_DNA"/>
</dbReference>
<dbReference type="GeneID" id="39578236"/>
<name>A0A3N2Q4Q9_SODAK</name>
<gene>
    <name evidence="2" type="ORF">SODALDRAFT_322831</name>
</gene>
<proteinExistence type="predicted"/>
<dbReference type="AlphaFoldDB" id="A0A3N2Q4Q9"/>
<reference evidence="2 3" key="1">
    <citation type="journal article" date="2018" name="Mol. Ecol.">
        <title>The obligate alkalophilic soda-lake fungus Sodiomyces alkalinus has shifted to a protein diet.</title>
        <authorList>
            <person name="Grum-Grzhimaylo A.A."/>
            <person name="Falkoski D.L."/>
            <person name="van den Heuvel J."/>
            <person name="Valero-Jimenez C.A."/>
            <person name="Min B."/>
            <person name="Choi I.G."/>
            <person name="Lipzen A."/>
            <person name="Daum C.G."/>
            <person name="Aanen D.K."/>
            <person name="Tsang A."/>
            <person name="Henrissat B."/>
            <person name="Bilanenko E.N."/>
            <person name="de Vries R.P."/>
            <person name="van Kan J.A.L."/>
            <person name="Grigoriev I.V."/>
            <person name="Debets A.J.M."/>
        </authorList>
    </citation>
    <scope>NUCLEOTIDE SEQUENCE [LARGE SCALE GENOMIC DNA]</scope>
    <source>
        <strain evidence="2 3">F11</strain>
    </source>
</reference>
<keyword evidence="3" id="KW-1185">Reference proteome</keyword>
<dbReference type="OrthoDB" id="5367448at2759"/>
<dbReference type="STRING" id="1314773.A0A3N2Q4Q9"/>
<protein>
    <submittedName>
        <fullName evidence="2">Uncharacterized protein</fullName>
    </submittedName>
</protein>
<organism evidence="2 3">
    <name type="scientific">Sodiomyces alkalinus (strain CBS 110278 / VKM F-3762 / F11)</name>
    <name type="common">Alkaliphilic filamentous fungus</name>
    <dbReference type="NCBI Taxonomy" id="1314773"/>
    <lineage>
        <taxon>Eukaryota</taxon>
        <taxon>Fungi</taxon>
        <taxon>Dikarya</taxon>
        <taxon>Ascomycota</taxon>
        <taxon>Pezizomycotina</taxon>
        <taxon>Sordariomycetes</taxon>
        <taxon>Hypocreomycetidae</taxon>
        <taxon>Glomerellales</taxon>
        <taxon>Plectosphaerellaceae</taxon>
        <taxon>Sodiomyces</taxon>
    </lineage>
</organism>
<dbReference type="Proteomes" id="UP000272025">
    <property type="component" value="Unassembled WGS sequence"/>
</dbReference>